<evidence type="ECO:0000256" key="5">
    <source>
        <dbReference type="ARBA" id="ARBA00039789"/>
    </source>
</evidence>
<organism evidence="10 11">
    <name type="scientific">Beauveria bassiana (strain ARSEF 2860)</name>
    <name type="common">White muscardine disease fungus</name>
    <name type="synonym">Tritirachium shiotae</name>
    <dbReference type="NCBI Taxonomy" id="655819"/>
    <lineage>
        <taxon>Eukaryota</taxon>
        <taxon>Fungi</taxon>
        <taxon>Dikarya</taxon>
        <taxon>Ascomycota</taxon>
        <taxon>Pezizomycotina</taxon>
        <taxon>Sordariomycetes</taxon>
        <taxon>Hypocreomycetidae</taxon>
        <taxon>Hypocreales</taxon>
        <taxon>Cordycipitaceae</taxon>
        <taxon>Beauveria</taxon>
    </lineage>
</organism>
<dbReference type="PROSITE" id="PS50231">
    <property type="entry name" value="RICIN_B_LECTIN"/>
    <property type="match status" value="1"/>
</dbReference>
<feature type="region of interest" description="Disordered" evidence="8">
    <location>
        <begin position="112"/>
        <end position="132"/>
    </location>
</feature>
<evidence type="ECO:0000256" key="6">
    <source>
        <dbReference type="ARBA" id="ARBA00043913"/>
    </source>
</evidence>
<evidence type="ECO:0000256" key="2">
    <source>
        <dbReference type="ARBA" id="ARBA00022737"/>
    </source>
</evidence>
<dbReference type="PROSITE" id="PS50294">
    <property type="entry name" value="WD_REPEATS_REGION"/>
    <property type="match status" value="2"/>
</dbReference>
<feature type="repeat" description="WD" evidence="7">
    <location>
        <begin position="943"/>
        <end position="984"/>
    </location>
</feature>
<dbReference type="Pfam" id="PF17100">
    <property type="entry name" value="NACHT_N"/>
    <property type="match status" value="1"/>
</dbReference>
<dbReference type="HOGENOM" id="CLU_000288_6_16_1"/>
<dbReference type="Gene3D" id="3.40.50.300">
    <property type="entry name" value="P-loop containing nucleotide triphosphate hydrolases"/>
    <property type="match status" value="1"/>
</dbReference>
<dbReference type="PROSITE" id="PS00678">
    <property type="entry name" value="WD_REPEATS_1"/>
    <property type="match status" value="1"/>
</dbReference>
<dbReference type="CDD" id="cd00200">
    <property type="entry name" value="WD40"/>
    <property type="match status" value="1"/>
</dbReference>
<dbReference type="EMBL" id="JH725176">
    <property type="protein sequence ID" value="EJP63324.1"/>
    <property type="molecule type" value="Genomic_DNA"/>
</dbReference>
<dbReference type="PANTHER" id="PTHR22847">
    <property type="entry name" value="WD40 REPEAT PROTEIN"/>
    <property type="match status" value="1"/>
</dbReference>
<dbReference type="SMART" id="SM00320">
    <property type="entry name" value="WD40"/>
    <property type="match status" value="8"/>
</dbReference>
<dbReference type="PANTHER" id="PTHR22847:SF637">
    <property type="entry name" value="WD REPEAT DOMAIN 5B"/>
    <property type="match status" value="1"/>
</dbReference>
<dbReference type="SUPFAM" id="SSF82171">
    <property type="entry name" value="DPP6 N-terminal domain-like"/>
    <property type="match status" value="1"/>
</dbReference>
<evidence type="ECO:0000313" key="10">
    <source>
        <dbReference type="EMBL" id="EJP63324.1"/>
    </source>
</evidence>
<dbReference type="SUPFAM" id="SSF50978">
    <property type="entry name" value="WD40 repeat-like"/>
    <property type="match status" value="1"/>
</dbReference>
<name>J4KM47_BEAB2</name>
<dbReference type="InParanoid" id="J4KM47"/>
<comment type="similarity">
    <text evidence="4">Belongs to the WD repeat MDV1/CAF4 family.</text>
</comment>
<evidence type="ECO:0000256" key="7">
    <source>
        <dbReference type="PROSITE-ProRule" id="PRU00221"/>
    </source>
</evidence>
<dbReference type="PRINTS" id="PR00320">
    <property type="entry name" value="GPROTEINBRPT"/>
</dbReference>
<dbReference type="GeneID" id="19890730"/>
<keyword evidence="11" id="KW-1185">Reference proteome</keyword>
<dbReference type="PROSITE" id="PS50837">
    <property type="entry name" value="NACHT"/>
    <property type="match status" value="1"/>
</dbReference>
<feature type="region of interest" description="Disordered" evidence="8">
    <location>
        <begin position="26"/>
        <end position="53"/>
    </location>
</feature>
<proteinExistence type="inferred from homology"/>
<protein>
    <recommendedName>
        <fullName evidence="5">Mitochondrial division protein 1</fullName>
    </recommendedName>
</protein>
<dbReference type="InterPro" id="IPR015943">
    <property type="entry name" value="WD40/YVTN_repeat-like_dom_sf"/>
</dbReference>
<sequence>MPVKNSSGCGFCAVFWNKIRRKKSPSRSESISSLKTESVTKTNPQTPGDNLAAHKRPLLGELITINSTKQRLSKDCSLWDQAYNALEERDPDGIFKAYHVIFSRLYAEFQDGATPSPPAPHGGSRSHAPILPSFENPLPRRELLSAVASLGLQQMKDKEIAIRLWGHELHPNNAITDTISVMEALQKIVQDAVRDLPNAAMAMAGVSLVLPLLLNPSTAENDNLRGFDYVTSQMSYYIEMEVLFLPVELQVSLRDELKRQIKALYEKIIEYEIRSVLHFFSSRVTRFFKGSILFDDWRGKLDEIQTLETTVLHRLKSAVSGESMKHLSLLKEDAKLMRQGVDSIVSELHTASNVLQRLERLELDKEDQKYLASLLATDPRLAKRALQSAKEQPLRDSYEWIFGDEQFKQWQTNNGKNQLWISGDPGKGKTMLLCGIIDKFTIQKNKQLNVAFFFCQATDASFNNANAVVRGLLYMLVKQQPARWRHIRKSCQNGMGKRQFRGTTAWEALSVVFTEVLNDPMLDRTYLIVDALDECVNDQLCLLKLILATSHLKGAKWLLSSRNDLIWPQVDDQELCDESTVPLATRRVHLKLEDKQDSIATSIDAYILNAVGSLKEKKQLDDFNVDLIKHHLVQNAEGTFLWVALVCKALAHPDVLGGDIKRQLASLPKGLKPLYSEMLKRIRHSEYESLYRQLLSIMSAVFRPVTIVELRALSSQLLKDYDDGDLEQRIARCGSFLTVKDKIVSFVHKSAKDYLLGEESIVAGSLDVSAQHYTVFLAALELLTSTLRRNMCNLELLGPLSERDSQPDLEPLMPISYATVFWLDHFKNSAFRECFDPARQKEAAGLVCNFLKEKYLYWLEALSLLGNLSHVMGPLKELSGFMTRLDFIIDEAPMQIYVSALLFSPDKNLIKHFYKDREVPNLTIQRGAKDNRQDSRQDSIRPLGAHENIVTCLAFSHDSQWLASGSLDKTIRIWDASTGDCLRKLNCSYSVRSIAFSGDSLQLVSCSSAKEWGLQPGSLDLWNTRTGAKQRTFDSQIWDTNTKNKTCLKTLHEDTKMRVVAISSDSRYLATGGPGSTLSTWELGTNDYHRIEDVHDKGIWSLAFLRDSGRLACGSGNTVKIWDLYARECQTTLRGHDFPVMLLDYTPKSQTLASGSGDGILKLWDTGSNCCLQTFSIPVFELAWAFCYDTQQLAVSTGEKIAISDMSLNAGTTATIRHRNLMVEVVILNNGQNFMTLSSDAAMLWDTVSGDCLHTYAFASPDEERRKRHVLVPANCHNQRHVVFCDGNDVIVWDTCSSDPDRDAHLTALGGHDQQVTAVAISVDGIRVVSKSLRDAKVWDVKSGEHLLLDGSFSEYSWKPLAISADGQQAASKSNGGVLSVWNTRTGQLSMATETIGGSSERYGLVFSPDGRRLAFLWDADAIGMMELHSKNRLRLKSDQIKVTSIAFSDDGHRIVSSSSHSVKIWECTSGQCLQAFSISRDLGRVSFDPLNNDRLLADKGAMEVKPVRELQVRQRSGGFSTSIVHVQFGISSDGSWIEHYGKKVCWIPSVYRSPFYAVKGSVICVAGETGLAWSATFKLE</sequence>
<dbReference type="InterPro" id="IPR056884">
    <property type="entry name" value="NPHP3-like_N"/>
</dbReference>
<feature type="compositionally biased region" description="Polar residues" evidence="8">
    <location>
        <begin position="34"/>
        <end position="48"/>
    </location>
</feature>
<dbReference type="InterPro" id="IPR020472">
    <property type="entry name" value="WD40_PAC1"/>
</dbReference>
<dbReference type="Proteomes" id="UP000002762">
    <property type="component" value="Unassembled WGS sequence"/>
</dbReference>
<dbReference type="OrthoDB" id="538223at2759"/>
<evidence type="ECO:0000256" key="3">
    <source>
        <dbReference type="ARBA" id="ARBA00023054"/>
    </source>
</evidence>
<evidence type="ECO:0000256" key="4">
    <source>
        <dbReference type="ARBA" id="ARBA00038415"/>
    </source>
</evidence>
<dbReference type="InterPro" id="IPR007111">
    <property type="entry name" value="NACHT_NTPase"/>
</dbReference>
<accession>J4KM47</accession>
<dbReference type="InterPro" id="IPR019775">
    <property type="entry name" value="WD40_repeat_CS"/>
</dbReference>
<feature type="domain" description="NACHT" evidence="9">
    <location>
        <begin position="417"/>
        <end position="564"/>
    </location>
</feature>
<evidence type="ECO:0000256" key="1">
    <source>
        <dbReference type="ARBA" id="ARBA00022574"/>
    </source>
</evidence>
<dbReference type="Pfam" id="PF24883">
    <property type="entry name" value="NPHP3_N"/>
    <property type="match status" value="1"/>
</dbReference>
<dbReference type="InterPro" id="IPR031359">
    <property type="entry name" value="NACHT_N"/>
</dbReference>
<dbReference type="PROSITE" id="PS50082">
    <property type="entry name" value="WD_REPEATS_2"/>
    <property type="match status" value="2"/>
</dbReference>
<comment type="function">
    <text evidence="6">Involved in mitochondrial fission. Acts as an adapter protein required to form mitochondrial fission complexes. Formation of these complexes is required to promote constriction and fission of the mitochondrial compartment at a late step in mitochondrial division.</text>
</comment>
<gene>
    <name evidence="10" type="ORF">BBA_07718</name>
</gene>
<keyword evidence="3" id="KW-0175">Coiled coil</keyword>
<feature type="repeat" description="WD" evidence="7">
    <location>
        <begin position="1133"/>
        <end position="1174"/>
    </location>
</feature>
<dbReference type="STRING" id="655819.J4KM47"/>
<dbReference type="InterPro" id="IPR001680">
    <property type="entry name" value="WD40_rpt"/>
</dbReference>
<keyword evidence="1 7" id="KW-0853">WD repeat</keyword>
<evidence type="ECO:0000256" key="8">
    <source>
        <dbReference type="SAM" id="MobiDB-lite"/>
    </source>
</evidence>
<dbReference type="Gene3D" id="2.130.10.10">
    <property type="entry name" value="YVTN repeat-like/Quinoprotein amine dehydrogenase"/>
    <property type="match status" value="4"/>
</dbReference>
<dbReference type="InterPro" id="IPR027417">
    <property type="entry name" value="P-loop_NTPase"/>
</dbReference>
<dbReference type="InterPro" id="IPR036322">
    <property type="entry name" value="WD40_repeat_dom_sf"/>
</dbReference>
<dbReference type="Pfam" id="PF00400">
    <property type="entry name" value="WD40"/>
    <property type="match status" value="4"/>
</dbReference>
<dbReference type="RefSeq" id="XP_008601037.1">
    <property type="nucleotide sequence ID" value="XM_008602815.1"/>
</dbReference>
<dbReference type="GO" id="GO:1990234">
    <property type="term" value="C:transferase complex"/>
    <property type="evidence" value="ECO:0007669"/>
    <property type="project" value="UniProtKB-ARBA"/>
</dbReference>
<evidence type="ECO:0000313" key="11">
    <source>
        <dbReference type="Proteomes" id="UP000002762"/>
    </source>
</evidence>
<reference evidence="10 11" key="1">
    <citation type="journal article" date="2012" name="Sci. Rep.">
        <title>Genomic perspectives on the evolution of fungal entomopathogenicity in Beauveria bassiana.</title>
        <authorList>
            <person name="Xiao G."/>
            <person name="Ying S.H."/>
            <person name="Zheng P."/>
            <person name="Wang Z.L."/>
            <person name="Zhang S."/>
            <person name="Xie X.Q."/>
            <person name="Shang Y."/>
            <person name="St Leger R.J."/>
            <person name="Zhao G.P."/>
            <person name="Wang C."/>
            <person name="Feng M.G."/>
        </authorList>
    </citation>
    <scope>NUCLEOTIDE SEQUENCE [LARGE SCALE GENOMIC DNA]</scope>
    <source>
        <strain evidence="10 11">ARSEF 2860</strain>
    </source>
</reference>
<keyword evidence="2" id="KW-0677">Repeat</keyword>
<evidence type="ECO:0000259" key="9">
    <source>
        <dbReference type="PROSITE" id="PS50837"/>
    </source>
</evidence>